<feature type="domain" description="ACT" evidence="2">
    <location>
        <begin position="337"/>
        <end position="416"/>
    </location>
</feature>
<evidence type="ECO:0000313" key="3">
    <source>
        <dbReference type="EMBL" id="KAH7447612.1"/>
    </source>
</evidence>
<dbReference type="SUPFAM" id="SSF55021">
    <property type="entry name" value="ACT-like"/>
    <property type="match status" value="3"/>
</dbReference>
<dbReference type="PANTHER" id="PTHR31096:SF22">
    <property type="entry name" value="ACT DOMAIN-CONTAINING PROTEIN ACR4"/>
    <property type="match status" value="1"/>
</dbReference>
<dbReference type="CDD" id="cd04897">
    <property type="entry name" value="ACT_ACR_3"/>
    <property type="match status" value="1"/>
</dbReference>
<name>A0A8T2VJV8_CERRI</name>
<dbReference type="PROSITE" id="PS51671">
    <property type="entry name" value="ACT"/>
    <property type="match status" value="1"/>
</dbReference>
<dbReference type="OrthoDB" id="2019938at2759"/>
<dbReference type="OMA" id="CSCETAT"/>
<proteinExistence type="predicted"/>
<protein>
    <recommendedName>
        <fullName evidence="2">ACT domain-containing protein</fullName>
    </recommendedName>
</protein>
<reference evidence="3" key="1">
    <citation type="submission" date="2021-08" db="EMBL/GenBank/DDBJ databases">
        <title>WGS assembly of Ceratopteris richardii.</title>
        <authorList>
            <person name="Marchant D.B."/>
            <person name="Chen G."/>
            <person name="Jenkins J."/>
            <person name="Shu S."/>
            <person name="Leebens-Mack J."/>
            <person name="Grimwood J."/>
            <person name="Schmutz J."/>
            <person name="Soltis P."/>
            <person name="Soltis D."/>
            <person name="Chen Z.-H."/>
        </authorList>
    </citation>
    <scope>NUCLEOTIDE SEQUENCE</scope>
    <source>
        <strain evidence="3">Whitten #5841</strain>
        <tissue evidence="3">Leaf</tissue>
    </source>
</reference>
<dbReference type="AlphaFoldDB" id="A0A8T2VJV8"/>
<dbReference type="PANTHER" id="PTHR31096">
    <property type="entry name" value="ACT DOMAIN-CONTAINING PROTEIN ACR4-RELATED"/>
    <property type="match status" value="1"/>
</dbReference>
<accession>A0A8T2VJV8</accession>
<dbReference type="InterPro" id="IPR040217">
    <property type="entry name" value="ACR1-12"/>
</dbReference>
<dbReference type="CDD" id="cd04925">
    <property type="entry name" value="ACT_ACR_2"/>
    <property type="match status" value="1"/>
</dbReference>
<dbReference type="InterPro" id="IPR002912">
    <property type="entry name" value="ACT_dom"/>
</dbReference>
<dbReference type="EMBL" id="CM035406">
    <property type="protein sequence ID" value="KAH7447612.1"/>
    <property type="molecule type" value="Genomic_DNA"/>
</dbReference>
<organism evidence="3 4">
    <name type="scientific">Ceratopteris richardii</name>
    <name type="common">Triangle waterfern</name>
    <dbReference type="NCBI Taxonomy" id="49495"/>
    <lineage>
        <taxon>Eukaryota</taxon>
        <taxon>Viridiplantae</taxon>
        <taxon>Streptophyta</taxon>
        <taxon>Embryophyta</taxon>
        <taxon>Tracheophyta</taxon>
        <taxon>Polypodiopsida</taxon>
        <taxon>Polypodiidae</taxon>
        <taxon>Polypodiales</taxon>
        <taxon>Pteridineae</taxon>
        <taxon>Pteridaceae</taxon>
        <taxon>Parkerioideae</taxon>
        <taxon>Ceratopteris</taxon>
    </lineage>
</organism>
<sequence>MDFPPVELDEYQKFVWRMNPPRVFFDNSSCETATLFKVHSSTRHDILLEIVQILTDLDFRIVKAYISSDGDWCMDVFYVTDADGNKITDEETINSIEESIAISHKLPRSRAGAIQPTTTTTASKHTMIELTGRDRPGLMSEISALLAQMHCNVVAAELWTHNTRVACLLYLTDGCTGGPIEDPVKLVRIKESLSNVLKGHLDSKGARMDFVTTGITNSERRLHQMMYADRDYERDEDDLEWGMNEKITVNNCDEKGYSVVNVECQNRSKLFFDTLCTLTDMQYVVFHGTIYSDGQRAFQEYYIRHSDGCTLSSEAERRRVIKCLRAAIERRVSEGLRLELCTSDRVGLLSDVTRVFREHGLSVTRADVSTRGHSAINVFYVTDTLGKPVDSKVIEAVKREIGDKLLKVTEVLSCSSLPPPKEEQTRSRFSIGSLFGMPSLVLWNLGLMKSSS</sequence>
<dbReference type="EMBL" id="CM035406">
    <property type="protein sequence ID" value="KAH7447614.1"/>
    <property type="molecule type" value="Genomic_DNA"/>
</dbReference>
<dbReference type="Proteomes" id="UP000825935">
    <property type="component" value="Chromosome 1"/>
</dbReference>
<evidence type="ECO:0000259" key="2">
    <source>
        <dbReference type="PROSITE" id="PS51671"/>
    </source>
</evidence>
<dbReference type="Pfam" id="PF01842">
    <property type="entry name" value="ACT"/>
    <property type="match status" value="2"/>
</dbReference>
<dbReference type="Pfam" id="PF24931">
    <property type="entry name" value="ACT_ACR9_3rd"/>
    <property type="match status" value="1"/>
</dbReference>
<gene>
    <name evidence="3" type="ORF">KP509_01G113900</name>
</gene>
<evidence type="ECO:0000313" key="4">
    <source>
        <dbReference type="Proteomes" id="UP000825935"/>
    </source>
</evidence>
<keyword evidence="4" id="KW-1185">Reference proteome</keyword>
<dbReference type="Gene3D" id="3.30.70.260">
    <property type="match status" value="1"/>
</dbReference>
<evidence type="ECO:0000256" key="1">
    <source>
        <dbReference type="ARBA" id="ARBA00022737"/>
    </source>
</evidence>
<keyword evidence="1" id="KW-0677">Repeat</keyword>
<dbReference type="InterPro" id="IPR045865">
    <property type="entry name" value="ACT-like_dom_sf"/>
</dbReference>
<comment type="caution">
    <text evidence="3">The sequence shown here is derived from an EMBL/GenBank/DDBJ whole genome shotgun (WGS) entry which is preliminary data.</text>
</comment>